<dbReference type="Proteomes" id="UP001595816">
    <property type="component" value="Unassembled WGS sequence"/>
</dbReference>
<evidence type="ECO:0000313" key="3">
    <source>
        <dbReference type="Proteomes" id="UP001595816"/>
    </source>
</evidence>
<dbReference type="RefSeq" id="WP_253755351.1">
    <property type="nucleotide sequence ID" value="NZ_JAMZDZ010000001.1"/>
</dbReference>
<dbReference type="Gene3D" id="3.40.50.150">
    <property type="entry name" value="Vaccinia Virus protein VP39"/>
    <property type="match status" value="1"/>
</dbReference>
<reference evidence="3" key="1">
    <citation type="journal article" date="2019" name="Int. J. Syst. Evol. Microbiol.">
        <title>The Global Catalogue of Microorganisms (GCM) 10K type strain sequencing project: providing services to taxonomists for standard genome sequencing and annotation.</title>
        <authorList>
            <consortium name="The Broad Institute Genomics Platform"/>
            <consortium name="The Broad Institute Genome Sequencing Center for Infectious Disease"/>
            <person name="Wu L."/>
            <person name="Ma J."/>
        </authorList>
    </citation>
    <scope>NUCLEOTIDE SEQUENCE [LARGE SCALE GENOMIC DNA]</scope>
    <source>
        <strain evidence="3">CGMCC 4.7289</strain>
    </source>
</reference>
<dbReference type="EMBL" id="JBHSAY010000006">
    <property type="protein sequence ID" value="MFC4131645.1"/>
    <property type="molecule type" value="Genomic_DNA"/>
</dbReference>
<dbReference type="PANTHER" id="PTHR43317:SF1">
    <property type="entry name" value="THERMOSPERMINE SYNTHASE ACAULIS5"/>
    <property type="match status" value="1"/>
</dbReference>
<evidence type="ECO:0000256" key="1">
    <source>
        <dbReference type="ARBA" id="ARBA00023115"/>
    </source>
</evidence>
<keyword evidence="1" id="KW-0620">Polyamine biosynthesis</keyword>
<evidence type="ECO:0000313" key="2">
    <source>
        <dbReference type="EMBL" id="MFC4131645.1"/>
    </source>
</evidence>
<dbReference type="Pfam" id="PF01564">
    <property type="entry name" value="Spermine_synth"/>
    <property type="match status" value="1"/>
</dbReference>
<dbReference type="NCBIfam" id="NF037959">
    <property type="entry name" value="MFS_SpdSyn"/>
    <property type="match status" value="1"/>
</dbReference>
<accession>A0ABV8LMR6</accession>
<gene>
    <name evidence="2" type="ORF">ACFOZ4_13620</name>
</gene>
<sequence length="256" mass="27534">MGDVYVIETGVVELVEDPDEPDAWTLVVNGMPQSHVNLADPVMIAFDYVRRSLKMIELTLPAGPLRVLHLGGGGLSLPRCLSLLRPGSEQTVVEIDPLLADLVAEKLPLHPDSGVTVTIGDARDALAAAPAQEYDLIIADIFTGSAVPRHVTNAQFVKLAAAALAPGGMYLANVIDGRPLIFLRGLIQAVRDAFGDLVVAAEEDVFAEQLRGNFLIAGSDRDLRVLSELPEDDPYDLVVKRGKELSRFLAGELPNR</sequence>
<dbReference type="PANTHER" id="PTHR43317">
    <property type="entry name" value="THERMOSPERMINE SYNTHASE ACAULIS5"/>
    <property type="match status" value="1"/>
</dbReference>
<comment type="caution">
    <text evidence="2">The sequence shown here is derived from an EMBL/GenBank/DDBJ whole genome shotgun (WGS) entry which is preliminary data.</text>
</comment>
<dbReference type="SUPFAM" id="SSF53335">
    <property type="entry name" value="S-adenosyl-L-methionine-dependent methyltransferases"/>
    <property type="match status" value="1"/>
</dbReference>
<proteinExistence type="predicted"/>
<protein>
    <submittedName>
        <fullName evidence="2">Fused MFS/spermidine synthase</fullName>
    </submittedName>
</protein>
<dbReference type="InterPro" id="IPR029063">
    <property type="entry name" value="SAM-dependent_MTases_sf"/>
</dbReference>
<keyword evidence="3" id="KW-1185">Reference proteome</keyword>
<name>A0ABV8LMR6_9ACTN</name>
<organism evidence="2 3">
    <name type="scientific">Hamadaea flava</name>
    <dbReference type="NCBI Taxonomy" id="1742688"/>
    <lineage>
        <taxon>Bacteria</taxon>
        <taxon>Bacillati</taxon>
        <taxon>Actinomycetota</taxon>
        <taxon>Actinomycetes</taxon>
        <taxon>Micromonosporales</taxon>
        <taxon>Micromonosporaceae</taxon>
        <taxon>Hamadaea</taxon>
    </lineage>
</organism>